<evidence type="ECO:0000313" key="2">
    <source>
        <dbReference type="EMBL" id="GAA2196913.1"/>
    </source>
</evidence>
<protein>
    <submittedName>
        <fullName evidence="2">Uncharacterized protein</fullName>
    </submittedName>
</protein>
<name>A0ABP5NFQ4_9MICC</name>
<sequence>MHAWEPPGQLGELPVLGHAEVRDDEGQIRVGRQEPPDPLRAGVLAGERLGARVDHDRDT</sequence>
<dbReference type="EMBL" id="BAAAQW010000002">
    <property type="protein sequence ID" value="GAA2196913.1"/>
    <property type="molecule type" value="Genomic_DNA"/>
</dbReference>
<feature type="compositionally biased region" description="Basic and acidic residues" evidence="1">
    <location>
        <begin position="19"/>
        <end position="37"/>
    </location>
</feature>
<reference evidence="3" key="1">
    <citation type="journal article" date="2019" name="Int. J. Syst. Evol. Microbiol.">
        <title>The Global Catalogue of Microorganisms (GCM) 10K type strain sequencing project: providing services to taxonomists for standard genome sequencing and annotation.</title>
        <authorList>
            <consortium name="The Broad Institute Genomics Platform"/>
            <consortium name="The Broad Institute Genome Sequencing Center for Infectious Disease"/>
            <person name="Wu L."/>
            <person name="Ma J."/>
        </authorList>
    </citation>
    <scope>NUCLEOTIDE SEQUENCE [LARGE SCALE GENOMIC DNA]</scope>
    <source>
        <strain evidence="3">JCM 16034</strain>
    </source>
</reference>
<comment type="caution">
    <text evidence="2">The sequence shown here is derived from an EMBL/GenBank/DDBJ whole genome shotgun (WGS) entry which is preliminary data.</text>
</comment>
<keyword evidence="3" id="KW-1185">Reference proteome</keyword>
<accession>A0ABP5NFQ4</accession>
<feature type="region of interest" description="Disordered" evidence="1">
    <location>
        <begin position="1"/>
        <end position="59"/>
    </location>
</feature>
<evidence type="ECO:0000256" key="1">
    <source>
        <dbReference type="SAM" id="MobiDB-lite"/>
    </source>
</evidence>
<proteinExistence type="predicted"/>
<evidence type="ECO:0000313" key="3">
    <source>
        <dbReference type="Proteomes" id="UP001500432"/>
    </source>
</evidence>
<dbReference type="Proteomes" id="UP001500432">
    <property type="component" value="Unassembled WGS sequence"/>
</dbReference>
<gene>
    <name evidence="2" type="ORF">GCM10009849_03870</name>
</gene>
<feature type="compositionally biased region" description="Basic and acidic residues" evidence="1">
    <location>
        <begin position="49"/>
        <end position="59"/>
    </location>
</feature>
<organism evidence="2 3">
    <name type="scientific">Sinomonas flava</name>
    <dbReference type="NCBI Taxonomy" id="496857"/>
    <lineage>
        <taxon>Bacteria</taxon>
        <taxon>Bacillati</taxon>
        <taxon>Actinomycetota</taxon>
        <taxon>Actinomycetes</taxon>
        <taxon>Micrococcales</taxon>
        <taxon>Micrococcaceae</taxon>
        <taxon>Sinomonas</taxon>
    </lineage>
</organism>